<evidence type="ECO:0008006" key="4">
    <source>
        <dbReference type="Google" id="ProtNLM"/>
    </source>
</evidence>
<evidence type="ECO:0000313" key="3">
    <source>
        <dbReference type="Proteomes" id="UP000737018"/>
    </source>
</evidence>
<sequence>MIDFRRMNSCCHSIVSLCAGSLHLSLLFASVLEENLDWEDVQWSQTGVWIAGKEYTLARVHFLSMN</sequence>
<name>A0A8J4Q508_9ROSI</name>
<gene>
    <name evidence="2" type="ORF">CMV_030561</name>
</gene>
<reference evidence="2" key="1">
    <citation type="submission" date="2020-03" db="EMBL/GenBank/DDBJ databases">
        <title>Castanea mollissima Vanexum genome sequencing.</title>
        <authorList>
            <person name="Staton M."/>
        </authorList>
    </citation>
    <scope>NUCLEOTIDE SEQUENCE</scope>
    <source>
        <tissue evidence="2">Leaf</tissue>
    </source>
</reference>
<dbReference type="EMBL" id="JRKL02013331">
    <property type="protein sequence ID" value="KAF3942817.1"/>
    <property type="molecule type" value="Genomic_DNA"/>
</dbReference>
<dbReference type="OrthoDB" id="1695281at2759"/>
<feature type="signal peptide" evidence="1">
    <location>
        <begin position="1"/>
        <end position="33"/>
    </location>
</feature>
<evidence type="ECO:0000313" key="2">
    <source>
        <dbReference type="EMBL" id="KAF3942817.1"/>
    </source>
</evidence>
<evidence type="ECO:0000256" key="1">
    <source>
        <dbReference type="SAM" id="SignalP"/>
    </source>
</evidence>
<feature type="chain" id="PRO_5035264212" description="Secreted protein" evidence="1">
    <location>
        <begin position="34"/>
        <end position="66"/>
    </location>
</feature>
<organism evidence="2 3">
    <name type="scientific">Castanea mollissima</name>
    <name type="common">Chinese chestnut</name>
    <dbReference type="NCBI Taxonomy" id="60419"/>
    <lineage>
        <taxon>Eukaryota</taxon>
        <taxon>Viridiplantae</taxon>
        <taxon>Streptophyta</taxon>
        <taxon>Embryophyta</taxon>
        <taxon>Tracheophyta</taxon>
        <taxon>Spermatophyta</taxon>
        <taxon>Magnoliopsida</taxon>
        <taxon>eudicotyledons</taxon>
        <taxon>Gunneridae</taxon>
        <taxon>Pentapetalae</taxon>
        <taxon>rosids</taxon>
        <taxon>fabids</taxon>
        <taxon>Fagales</taxon>
        <taxon>Fagaceae</taxon>
        <taxon>Castanea</taxon>
    </lineage>
</organism>
<dbReference type="AlphaFoldDB" id="A0A8J4Q508"/>
<keyword evidence="1" id="KW-0732">Signal</keyword>
<keyword evidence="3" id="KW-1185">Reference proteome</keyword>
<dbReference type="Proteomes" id="UP000737018">
    <property type="component" value="Unassembled WGS sequence"/>
</dbReference>
<protein>
    <recommendedName>
        <fullName evidence="4">Secreted protein</fullName>
    </recommendedName>
</protein>
<proteinExistence type="predicted"/>
<comment type="caution">
    <text evidence="2">The sequence shown here is derived from an EMBL/GenBank/DDBJ whole genome shotgun (WGS) entry which is preliminary data.</text>
</comment>
<accession>A0A8J4Q508</accession>